<dbReference type="CDD" id="cd06222">
    <property type="entry name" value="RNase_H_like"/>
    <property type="match status" value="1"/>
</dbReference>
<dbReference type="InParanoid" id="A0A7N2MMR7"/>
<proteinExistence type="predicted"/>
<dbReference type="Pfam" id="PF13456">
    <property type="entry name" value="RVT_3"/>
    <property type="match status" value="1"/>
</dbReference>
<dbReference type="InterPro" id="IPR002156">
    <property type="entry name" value="RNaseH_domain"/>
</dbReference>
<dbReference type="InterPro" id="IPR012337">
    <property type="entry name" value="RNaseH-like_sf"/>
</dbReference>
<evidence type="ECO:0000313" key="2">
    <source>
        <dbReference type="EnsemblPlants" id="QL10p004112:mrna"/>
    </source>
</evidence>
<keyword evidence="3" id="KW-1185">Reference proteome</keyword>
<dbReference type="InterPro" id="IPR036397">
    <property type="entry name" value="RNaseH_sf"/>
</dbReference>
<dbReference type="Gene3D" id="3.30.420.10">
    <property type="entry name" value="Ribonuclease H-like superfamily/Ribonuclease H"/>
    <property type="match status" value="1"/>
</dbReference>
<reference evidence="2" key="2">
    <citation type="submission" date="2021-01" db="UniProtKB">
        <authorList>
            <consortium name="EnsemblPlants"/>
        </authorList>
    </citation>
    <scope>IDENTIFICATION</scope>
</reference>
<reference evidence="2 3" key="1">
    <citation type="journal article" date="2016" name="G3 (Bethesda)">
        <title>First Draft Assembly and Annotation of the Genome of a California Endemic Oak Quercus lobata Nee (Fagaceae).</title>
        <authorList>
            <person name="Sork V.L."/>
            <person name="Fitz-Gibbon S.T."/>
            <person name="Puiu D."/>
            <person name="Crepeau M."/>
            <person name="Gugger P.F."/>
            <person name="Sherman R."/>
            <person name="Stevens K."/>
            <person name="Langley C.H."/>
            <person name="Pellegrini M."/>
            <person name="Salzberg S.L."/>
        </authorList>
    </citation>
    <scope>NUCLEOTIDE SEQUENCE [LARGE SCALE GENOMIC DNA]</scope>
    <source>
        <strain evidence="2 3">cv. SW786</strain>
    </source>
</reference>
<organism evidence="2 3">
    <name type="scientific">Quercus lobata</name>
    <name type="common">Valley oak</name>
    <dbReference type="NCBI Taxonomy" id="97700"/>
    <lineage>
        <taxon>Eukaryota</taxon>
        <taxon>Viridiplantae</taxon>
        <taxon>Streptophyta</taxon>
        <taxon>Embryophyta</taxon>
        <taxon>Tracheophyta</taxon>
        <taxon>Spermatophyta</taxon>
        <taxon>Magnoliopsida</taxon>
        <taxon>eudicotyledons</taxon>
        <taxon>Gunneridae</taxon>
        <taxon>Pentapetalae</taxon>
        <taxon>rosids</taxon>
        <taxon>fabids</taxon>
        <taxon>Fagales</taxon>
        <taxon>Fagaceae</taxon>
        <taxon>Quercus</taxon>
    </lineage>
</organism>
<feature type="domain" description="RNase H type-1" evidence="1">
    <location>
        <begin position="38"/>
        <end position="116"/>
    </location>
</feature>
<dbReference type="GO" id="GO:0003676">
    <property type="term" value="F:nucleic acid binding"/>
    <property type="evidence" value="ECO:0007669"/>
    <property type="project" value="InterPro"/>
</dbReference>
<dbReference type="SUPFAM" id="SSF53098">
    <property type="entry name" value="Ribonuclease H-like"/>
    <property type="match status" value="1"/>
</dbReference>
<dbReference type="GO" id="GO:0004523">
    <property type="term" value="F:RNA-DNA hybrid ribonuclease activity"/>
    <property type="evidence" value="ECO:0007669"/>
    <property type="project" value="InterPro"/>
</dbReference>
<evidence type="ECO:0000259" key="1">
    <source>
        <dbReference type="Pfam" id="PF13456"/>
    </source>
</evidence>
<dbReference type="InterPro" id="IPR053151">
    <property type="entry name" value="RNase_H-like"/>
</dbReference>
<name>A0A7N2MMR7_QUELO</name>
<dbReference type="Proteomes" id="UP000594261">
    <property type="component" value="Chromosome 10"/>
</dbReference>
<dbReference type="AlphaFoldDB" id="A0A7N2MMR7"/>
<dbReference type="PANTHER" id="PTHR47723:SF19">
    <property type="entry name" value="POLYNUCLEOTIDYL TRANSFERASE, RIBONUCLEASE H-LIKE SUPERFAMILY PROTEIN"/>
    <property type="match status" value="1"/>
</dbReference>
<dbReference type="OMA" id="YENNIEP"/>
<dbReference type="Gramene" id="QL10p004112:mrna">
    <property type="protein sequence ID" value="QL10p004112:mrna"/>
    <property type="gene ID" value="QL10p004112"/>
</dbReference>
<dbReference type="EnsemblPlants" id="QL10p004112:mrna">
    <property type="protein sequence ID" value="QL10p004112:mrna"/>
    <property type="gene ID" value="QL10p004112"/>
</dbReference>
<dbReference type="EMBL" id="LRBV02000010">
    <property type="status" value="NOT_ANNOTATED_CDS"/>
    <property type="molecule type" value="Genomic_DNA"/>
</dbReference>
<protein>
    <recommendedName>
        <fullName evidence="1">RNase H type-1 domain-containing protein</fullName>
    </recommendedName>
</protein>
<accession>A0A7N2MMR7</accession>
<sequence>MKSENEFLYRVVDPSTEKARHVKQVKWSKLAEGWLKLNTDGSVISTSGLSGCGGLLRDRAAQWIVGFAKSINVNSSIAAELWALREGLIFFCIEQGAHVVEIELDASAAISLLVVSNVNTNGDQMLMIAGNCCWGGKILRQCRPIGIGLR</sequence>
<dbReference type="PANTHER" id="PTHR47723">
    <property type="entry name" value="OS05G0353850 PROTEIN"/>
    <property type="match status" value="1"/>
</dbReference>
<dbReference type="InterPro" id="IPR044730">
    <property type="entry name" value="RNase_H-like_dom_plant"/>
</dbReference>
<evidence type="ECO:0000313" key="3">
    <source>
        <dbReference type="Proteomes" id="UP000594261"/>
    </source>
</evidence>